<dbReference type="SUPFAM" id="SSF57756">
    <property type="entry name" value="Retrovirus zinc finger-like domains"/>
    <property type="match status" value="1"/>
</dbReference>
<organism evidence="4 5">
    <name type="scientific">Plakobranchus ocellatus</name>
    <dbReference type="NCBI Taxonomy" id="259542"/>
    <lineage>
        <taxon>Eukaryota</taxon>
        <taxon>Metazoa</taxon>
        <taxon>Spiralia</taxon>
        <taxon>Lophotrochozoa</taxon>
        <taxon>Mollusca</taxon>
        <taxon>Gastropoda</taxon>
        <taxon>Heterobranchia</taxon>
        <taxon>Euthyneura</taxon>
        <taxon>Panpulmonata</taxon>
        <taxon>Sacoglossa</taxon>
        <taxon>Placobranchoidea</taxon>
        <taxon>Plakobranchidae</taxon>
        <taxon>Plakobranchus</taxon>
    </lineage>
</organism>
<evidence type="ECO:0000313" key="4">
    <source>
        <dbReference type="EMBL" id="GFN73816.1"/>
    </source>
</evidence>
<dbReference type="AlphaFoldDB" id="A0AAV3XT22"/>
<proteinExistence type="predicted"/>
<keyword evidence="5" id="KW-1185">Reference proteome</keyword>
<dbReference type="Pfam" id="PF00098">
    <property type="entry name" value="zf-CCHC"/>
    <property type="match status" value="1"/>
</dbReference>
<evidence type="ECO:0000256" key="2">
    <source>
        <dbReference type="SAM" id="MobiDB-lite"/>
    </source>
</evidence>
<evidence type="ECO:0000259" key="3">
    <source>
        <dbReference type="PROSITE" id="PS50158"/>
    </source>
</evidence>
<dbReference type="InterPro" id="IPR036875">
    <property type="entry name" value="Znf_CCHC_sf"/>
</dbReference>
<dbReference type="Gene3D" id="4.10.60.10">
    <property type="entry name" value="Zinc finger, CCHC-type"/>
    <property type="match status" value="1"/>
</dbReference>
<evidence type="ECO:0000313" key="5">
    <source>
        <dbReference type="Proteomes" id="UP000735302"/>
    </source>
</evidence>
<dbReference type="EMBL" id="BLXT01000031">
    <property type="protein sequence ID" value="GFN73816.1"/>
    <property type="molecule type" value="Genomic_DNA"/>
</dbReference>
<sequence>MDDKLNNFACKVSSLSLRVEKMEDRINKLENSHRSPSPKTRSLNPQTCYGCGNTGHFISQCPERRVKSVRFEDQKKRKKERVRDRCPDAWNKGQNQKTRSDGGKKNVRQEELAGIAEVVLLVIQRIVSHRRS</sequence>
<dbReference type="Proteomes" id="UP000735302">
    <property type="component" value="Unassembled WGS sequence"/>
</dbReference>
<keyword evidence="1" id="KW-0479">Metal-binding</keyword>
<evidence type="ECO:0000256" key="1">
    <source>
        <dbReference type="PROSITE-ProRule" id="PRU00047"/>
    </source>
</evidence>
<feature type="compositionally biased region" description="Basic and acidic residues" evidence="2">
    <location>
        <begin position="98"/>
        <end position="107"/>
    </location>
</feature>
<protein>
    <recommendedName>
        <fullName evidence="3">CCHC-type domain-containing protein</fullName>
    </recommendedName>
</protein>
<dbReference type="InterPro" id="IPR001878">
    <property type="entry name" value="Znf_CCHC"/>
</dbReference>
<feature type="domain" description="CCHC-type" evidence="3">
    <location>
        <begin position="48"/>
        <end position="63"/>
    </location>
</feature>
<feature type="compositionally biased region" description="Basic and acidic residues" evidence="2">
    <location>
        <begin position="70"/>
        <end position="87"/>
    </location>
</feature>
<reference evidence="4 5" key="1">
    <citation type="journal article" date="2021" name="Elife">
        <title>Chloroplast acquisition without the gene transfer in kleptoplastic sea slugs, Plakobranchus ocellatus.</title>
        <authorList>
            <person name="Maeda T."/>
            <person name="Takahashi S."/>
            <person name="Yoshida T."/>
            <person name="Shimamura S."/>
            <person name="Takaki Y."/>
            <person name="Nagai Y."/>
            <person name="Toyoda A."/>
            <person name="Suzuki Y."/>
            <person name="Arimoto A."/>
            <person name="Ishii H."/>
            <person name="Satoh N."/>
            <person name="Nishiyama T."/>
            <person name="Hasebe M."/>
            <person name="Maruyama T."/>
            <person name="Minagawa J."/>
            <person name="Obokata J."/>
            <person name="Shigenobu S."/>
        </authorList>
    </citation>
    <scope>NUCLEOTIDE SEQUENCE [LARGE SCALE GENOMIC DNA]</scope>
</reference>
<feature type="compositionally biased region" description="Polar residues" evidence="2">
    <location>
        <begin position="34"/>
        <end position="46"/>
    </location>
</feature>
<feature type="region of interest" description="Disordered" evidence="2">
    <location>
        <begin position="26"/>
        <end position="46"/>
    </location>
</feature>
<comment type="caution">
    <text evidence="4">The sequence shown here is derived from an EMBL/GenBank/DDBJ whole genome shotgun (WGS) entry which is preliminary data.</text>
</comment>
<gene>
    <name evidence="4" type="ORF">PoB_000032200</name>
</gene>
<accession>A0AAV3XT22</accession>
<dbReference type="PROSITE" id="PS50158">
    <property type="entry name" value="ZF_CCHC"/>
    <property type="match status" value="1"/>
</dbReference>
<dbReference type="SMART" id="SM00343">
    <property type="entry name" value="ZnF_C2HC"/>
    <property type="match status" value="1"/>
</dbReference>
<dbReference type="GO" id="GO:0008270">
    <property type="term" value="F:zinc ion binding"/>
    <property type="evidence" value="ECO:0007669"/>
    <property type="project" value="UniProtKB-KW"/>
</dbReference>
<name>A0AAV3XT22_9GAST</name>
<feature type="region of interest" description="Disordered" evidence="2">
    <location>
        <begin position="70"/>
        <end position="107"/>
    </location>
</feature>
<keyword evidence="1" id="KW-0863">Zinc-finger</keyword>
<keyword evidence="1" id="KW-0862">Zinc</keyword>
<dbReference type="GO" id="GO:0003676">
    <property type="term" value="F:nucleic acid binding"/>
    <property type="evidence" value="ECO:0007669"/>
    <property type="project" value="InterPro"/>
</dbReference>